<evidence type="ECO:0000313" key="6">
    <source>
        <dbReference type="Proteomes" id="UP001142444"/>
    </source>
</evidence>
<keyword evidence="2" id="KW-0238">DNA-binding</keyword>
<proteinExistence type="predicted"/>
<dbReference type="PANTHER" id="PTHR36511:SF3">
    <property type="entry name" value="ANTITOXIN HIGA-2"/>
    <property type="match status" value="1"/>
</dbReference>
<keyword evidence="1" id="KW-0805">Transcription regulation</keyword>
<dbReference type="RefSeq" id="WP_275218140.1">
    <property type="nucleotide sequence ID" value="NZ_CP103813.1"/>
</dbReference>
<reference evidence="5" key="1">
    <citation type="submission" date="2022-11" db="EMBL/GenBank/DDBJ databases">
        <authorList>
            <person name="Kamali M."/>
            <person name="Peak L."/>
            <person name="Go Y.Y."/>
            <person name="Balasuriya U.B.R."/>
            <person name="Carossino M."/>
        </authorList>
    </citation>
    <scope>NUCLEOTIDE SEQUENCE</scope>
    <source>
        <strain evidence="5">4524</strain>
    </source>
</reference>
<sequence length="102" mass="11628">MGKLFDDLMEGLDAYEKHIQGKITLRTTVLEKPEPVELSPSEVKSIREKLNLSQAVFAHKLHTSVRTYQGWEQGKTKPNPQATLLLRMVDKSPQLLEQMAQL</sequence>
<reference evidence="5" key="2">
    <citation type="journal article" date="2023" name="Pathogens">
        <title>Pathological Features and Genomic Characterization of an Actinobacillus equuli subsp. equuli Bearing Unique Virulence-Associated Genes from an Adult Horse with Pleuropneumonia.</title>
        <authorList>
            <person name="Kamali M."/>
            <person name="Carossino M."/>
            <person name="Del Piero F."/>
            <person name="Peak L."/>
            <person name="Mitchell M.S."/>
            <person name="Willette J."/>
            <person name="Baker R."/>
            <person name="Li F."/>
            <person name="Kenez A."/>
            <person name="Balasuriya U.B.R."/>
            <person name="Go Y.Y."/>
        </authorList>
    </citation>
    <scope>NUCLEOTIDE SEQUENCE</scope>
    <source>
        <strain evidence="5">4524</strain>
    </source>
</reference>
<evidence type="ECO:0000259" key="4">
    <source>
        <dbReference type="PROSITE" id="PS50943"/>
    </source>
</evidence>
<keyword evidence="3" id="KW-0804">Transcription</keyword>
<dbReference type="PANTHER" id="PTHR36511">
    <property type="entry name" value="MERR FAMILY BACTERIAL REGULATORY PROTEIN"/>
    <property type="match status" value="1"/>
</dbReference>
<dbReference type="SMART" id="SM00530">
    <property type="entry name" value="HTH_XRE"/>
    <property type="match status" value="1"/>
</dbReference>
<name>A0A9X4G6R7_ACTEU</name>
<protein>
    <submittedName>
        <fullName evidence="5">Type II toxin-antitoxin system MqsA family antitoxin</fullName>
    </submittedName>
</protein>
<evidence type="ECO:0000256" key="1">
    <source>
        <dbReference type="ARBA" id="ARBA00023015"/>
    </source>
</evidence>
<dbReference type="InterPro" id="IPR010982">
    <property type="entry name" value="Lambda_DNA-bd_dom_sf"/>
</dbReference>
<dbReference type="InterPro" id="IPR032758">
    <property type="entry name" value="MqsA/HigA-2"/>
</dbReference>
<dbReference type="Gene3D" id="1.10.260.40">
    <property type="entry name" value="lambda repressor-like DNA-binding domains"/>
    <property type="match status" value="1"/>
</dbReference>
<dbReference type="InterPro" id="IPR052359">
    <property type="entry name" value="HTH-type_reg/antitoxin"/>
</dbReference>
<dbReference type="EMBL" id="JAPHVQ010000007">
    <property type="protein sequence ID" value="MDE8035179.1"/>
    <property type="molecule type" value="Genomic_DNA"/>
</dbReference>
<dbReference type="GO" id="GO:0003677">
    <property type="term" value="F:DNA binding"/>
    <property type="evidence" value="ECO:0007669"/>
    <property type="project" value="UniProtKB-KW"/>
</dbReference>
<dbReference type="SUPFAM" id="SSF47413">
    <property type="entry name" value="lambda repressor-like DNA-binding domains"/>
    <property type="match status" value="1"/>
</dbReference>
<organism evidence="5 6">
    <name type="scientific">Actinobacillus equuli subsp. equuli</name>
    <dbReference type="NCBI Taxonomy" id="202947"/>
    <lineage>
        <taxon>Bacteria</taxon>
        <taxon>Pseudomonadati</taxon>
        <taxon>Pseudomonadota</taxon>
        <taxon>Gammaproteobacteria</taxon>
        <taxon>Pasteurellales</taxon>
        <taxon>Pasteurellaceae</taxon>
        <taxon>Actinobacillus</taxon>
    </lineage>
</organism>
<evidence type="ECO:0000256" key="2">
    <source>
        <dbReference type="ARBA" id="ARBA00023125"/>
    </source>
</evidence>
<dbReference type="AlphaFoldDB" id="A0A9X4G6R7"/>
<evidence type="ECO:0000256" key="3">
    <source>
        <dbReference type="ARBA" id="ARBA00023163"/>
    </source>
</evidence>
<feature type="domain" description="HTH cro/C1-type" evidence="4">
    <location>
        <begin position="43"/>
        <end position="81"/>
    </location>
</feature>
<dbReference type="Proteomes" id="UP001142444">
    <property type="component" value="Unassembled WGS sequence"/>
</dbReference>
<dbReference type="Pfam" id="PF15731">
    <property type="entry name" value="MqsA_antitoxin"/>
    <property type="match status" value="1"/>
</dbReference>
<gene>
    <name evidence="5" type="ORF">OQ257_08385</name>
</gene>
<evidence type="ECO:0000313" key="5">
    <source>
        <dbReference type="EMBL" id="MDE8035179.1"/>
    </source>
</evidence>
<dbReference type="PROSITE" id="PS50943">
    <property type="entry name" value="HTH_CROC1"/>
    <property type="match status" value="1"/>
</dbReference>
<dbReference type="CDD" id="cd00093">
    <property type="entry name" value="HTH_XRE"/>
    <property type="match status" value="1"/>
</dbReference>
<dbReference type="InterPro" id="IPR001387">
    <property type="entry name" value="Cro/C1-type_HTH"/>
</dbReference>
<accession>A0A9X4G6R7</accession>
<keyword evidence="6" id="KW-1185">Reference proteome</keyword>
<comment type="caution">
    <text evidence="5">The sequence shown here is derived from an EMBL/GenBank/DDBJ whole genome shotgun (WGS) entry which is preliminary data.</text>
</comment>